<evidence type="ECO:0000313" key="2">
    <source>
        <dbReference type="EMBL" id="KAK8898760.1"/>
    </source>
</evidence>
<keyword evidence="1" id="KW-0472">Membrane</keyword>
<feature type="transmembrane region" description="Helical" evidence="1">
    <location>
        <begin position="12"/>
        <end position="31"/>
    </location>
</feature>
<comment type="caution">
    <text evidence="2">The sequence shown here is derived from an EMBL/GenBank/DDBJ whole genome shotgun (WGS) entry which is preliminary data.</text>
</comment>
<gene>
    <name evidence="2" type="ORF">M9Y10_001052</name>
</gene>
<feature type="transmembrane region" description="Helical" evidence="1">
    <location>
        <begin position="123"/>
        <end position="142"/>
    </location>
</feature>
<proteinExistence type="predicted"/>
<protein>
    <recommendedName>
        <fullName evidence="4">Transmembrane protein 138</fullName>
    </recommendedName>
</protein>
<feature type="transmembrane region" description="Helical" evidence="1">
    <location>
        <begin position="80"/>
        <end position="103"/>
    </location>
</feature>
<sequence length="152" mass="17936">MRDFTIVKYASLAVMFTCLLDFGVNTIYTPYVTSSSFLSIILWMLQIVTILLQFFSWFFLMNLMNEVRYGGYSSALKRFWPLFITGCAYLLFFLLNIIIQLIYMSRDNDIYSLWNNGLVMTFWSLQRLVSIVHYAFSMFYTLKLLSNSALFL</sequence>
<keyword evidence="3" id="KW-1185">Reference proteome</keyword>
<organism evidence="2 3">
    <name type="scientific">Tritrichomonas musculus</name>
    <dbReference type="NCBI Taxonomy" id="1915356"/>
    <lineage>
        <taxon>Eukaryota</taxon>
        <taxon>Metamonada</taxon>
        <taxon>Parabasalia</taxon>
        <taxon>Tritrichomonadida</taxon>
        <taxon>Tritrichomonadidae</taxon>
        <taxon>Tritrichomonas</taxon>
    </lineage>
</organism>
<keyword evidence="1" id="KW-0812">Transmembrane</keyword>
<accession>A0ABR2L936</accession>
<evidence type="ECO:0008006" key="4">
    <source>
        <dbReference type="Google" id="ProtNLM"/>
    </source>
</evidence>
<keyword evidence="1" id="KW-1133">Transmembrane helix</keyword>
<reference evidence="2 3" key="1">
    <citation type="submission" date="2024-04" db="EMBL/GenBank/DDBJ databases">
        <title>Tritrichomonas musculus Genome.</title>
        <authorList>
            <person name="Alves-Ferreira E."/>
            <person name="Grigg M."/>
            <person name="Lorenzi H."/>
            <person name="Galac M."/>
        </authorList>
    </citation>
    <scope>NUCLEOTIDE SEQUENCE [LARGE SCALE GENOMIC DNA]</scope>
    <source>
        <strain evidence="2 3">EAF2021</strain>
    </source>
</reference>
<evidence type="ECO:0000256" key="1">
    <source>
        <dbReference type="SAM" id="Phobius"/>
    </source>
</evidence>
<dbReference type="EMBL" id="JAPFFF010000001">
    <property type="protein sequence ID" value="KAK8898760.1"/>
    <property type="molecule type" value="Genomic_DNA"/>
</dbReference>
<dbReference type="Proteomes" id="UP001470230">
    <property type="component" value="Unassembled WGS sequence"/>
</dbReference>
<feature type="transmembrane region" description="Helical" evidence="1">
    <location>
        <begin position="37"/>
        <end position="60"/>
    </location>
</feature>
<name>A0ABR2L936_9EUKA</name>
<evidence type="ECO:0000313" key="3">
    <source>
        <dbReference type="Proteomes" id="UP001470230"/>
    </source>
</evidence>